<organism evidence="1 2">
    <name type="scientific">Melipona quadrifasciata</name>
    <dbReference type="NCBI Taxonomy" id="166423"/>
    <lineage>
        <taxon>Eukaryota</taxon>
        <taxon>Metazoa</taxon>
        <taxon>Ecdysozoa</taxon>
        <taxon>Arthropoda</taxon>
        <taxon>Hexapoda</taxon>
        <taxon>Insecta</taxon>
        <taxon>Pterygota</taxon>
        <taxon>Neoptera</taxon>
        <taxon>Endopterygota</taxon>
        <taxon>Hymenoptera</taxon>
        <taxon>Apocrita</taxon>
        <taxon>Aculeata</taxon>
        <taxon>Apoidea</taxon>
        <taxon>Anthophila</taxon>
        <taxon>Apidae</taxon>
        <taxon>Melipona</taxon>
    </lineage>
</organism>
<dbReference type="EMBL" id="KQ435706">
    <property type="protein sequence ID" value="KOX80235.1"/>
    <property type="molecule type" value="Genomic_DNA"/>
</dbReference>
<dbReference type="AlphaFoldDB" id="A0A0M9A9Y2"/>
<protein>
    <submittedName>
        <fullName evidence="1">Uncharacterized protein</fullName>
    </submittedName>
</protein>
<gene>
    <name evidence="1" type="ORF">WN51_08412</name>
</gene>
<reference evidence="1 2" key="1">
    <citation type="submission" date="2015-07" db="EMBL/GenBank/DDBJ databases">
        <title>The genome of Melipona quadrifasciata.</title>
        <authorList>
            <person name="Pan H."/>
            <person name="Kapheim K."/>
        </authorList>
    </citation>
    <scope>NUCLEOTIDE SEQUENCE [LARGE SCALE GENOMIC DNA]</scope>
    <source>
        <strain evidence="1">0111107301</strain>
        <tissue evidence="1">Whole body</tissue>
    </source>
</reference>
<sequence length="50" mass="5895">MRQEFSYRHELINTELINDINLFIVDRQLGGSCGMLIANVQFAEIKYLNY</sequence>
<accession>A0A0M9A9Y2</accession>
<dbReference type="Proteomes" id="UP000053105">
    <property type="component" value="Unassembled WGS sequence"/>
</dbReference>
<keyword evidence="2" id="KW-1185">Reference proteome</keyword>
<proteinExistence type="predicted"/>
<evidence type="ECO:0000313" key="2">
    <source>
        <dbReference type="Proteomes" id="UP000053105"/>
    </source>
</evidence>
<evidence type="ECO:0000313" key="1">
    <source>
        <dbReference type="EMBL" id="KOX80235.1"/>
    </source>
</evidence>
<name>A0A0M9A9Y2_9HYME</name>